<organism evidence="1 2">
    <name type="scientific">Allofranklinella schreckenbergeri</name>
    <dbReference type="NCBI Taxonomy" id="1076744"/>
    <lineage>
        <taxon>Bacteria</taxon>
        <taxon>Pseudomonadati</taxon>
        <taxon>Pseudomonadota</taxon>
        <taxon>Betaproteobacteria</taxon>
        <taxon>Burkholderiales</taxon>
        <taxon>Comamonadaceae</taxon>
        <taxon>Allofranklinella</taxon>
    </lineage>
</organism>
<dbReference type="AlphaFoldDB" id="A0A3M6QX22"/>
<accession>A0A3M6QX22</accession>
<gene>
    <name evidence="1" type="ORF">EBQ24_10240</name>
</gene>
<comment type="caution">
    <text evidence="1">The sequence shown here is derived from an EMBL/GenBank/DDBJ whole genome shotgun (WGS) entry which is preliminary data.</text>
</comment>
<sequence length="88" mass="10339">MGIFRSFIVRAPYAIWQPALLIEILAITSQIAFAACLGLITRCESHCVLVWTWFRNYRRTLSTRWLLVDPCRCWSCWFRGGIGGRWRT</sequence>
<name>A0A3M6QX22_9BURK</name>
<dbReference type="Proteomes" id="UP000281171">
    <property type="component" value="Unassembled WGS sequence"/>
</dbReference>
<dbReference type="EMBL" id="RDQK01000026">
    <property type="protein sequence ID" value="RMX07042.1"/>
    <property type="molecule type" value="Genomic_DNA"/>
</dbReference>
<proteinExistence type="predicted"/>
<feature type="non-terminal residue" evidence="1">
    <location>
        <position position="88"/>
    </location>
</feature>
<protein>
    <submittedName>
        <fullName evidence="1">Uncharacterized protein</fullName>
    </submittedName>
</protein>
<evidence type="ECO:0000313" key="1">
    <source>
        <dbReference type="EMBL" id="RMX07042.1"/>
    </source>
</evidence>
<reference evidence="1 2" key="1">
    <citation type="submission" date="2018-10" db="EMBL/GenBank/DDBJ databases">
        <title>Comamonadaceae CDC group NO-1 genome sequencing and assembly.</title>
        <authorList>
            <person name="Bernier A.-M."/>
            <person name="Bernard K."/>
        </authorList>
    </citation>
    <scope>NUCLEOTIDE SEQUENCE [LARGE SCALE GENOMIC DNA]</scope>
    <source>
        <strain evidence="1 2">NML180581</strain>
    </source>
</reference>
<evidence type="ECO:0000313" key="2">
    <source>
        <dbReference type="Proteomes" id="UP000281171"/>
    </source>
</evidence>